<feature type="domain" description="FAD dependent oxidoreductase" evidence="3">
    <location>
        <begin position="4"/>
        <end position="36"/>
    </location>
</feature>
<accession>A0A316FF48</accession>
<dbReference type="GO" id="GO:0016491">
    <property type="term" value="F:oxidoreductase activity"/>
    <property type="evidence" value="ECO:0007669"/>
    <property type="project" value="UniProtKB-KW"/>
</dbReference>
<dbReference type="OrthoDB" id="9790035at2"/>
<dbReference type="RefSeq" id="WP_109595763.1">
    <property type="nucleotide sequence ID" value="NZ_BONA01000053.1"/>
</dbReference>
<dbReference type="PANTHER" id="PTHR43476:SF4">
    <property type="entry name" value="BLR0106 PROTEIN"/>
    <property type="match status" value="1"/>
</dbReference>
<organism evidence="4 5">
    <name type="scientific">Actinoplanes xinjiangensis</name>
    <dbReference type="NCBI Taxonomy" id="512350"/>
    <lineage>
        <taxon>Bacteria</taxon>
        <taxon>Bacillati</taxon>
        <taxon>Actinomycetota</taxon>
        <taxon>Actinomycetes</taxon>
        <taxon>Micromonosporales</taxon>
        <taxon>Micromonosporaceae</taxon>
        <taxon>Actinoplanes</taxon>
    </lineage>
</organism>
<evidence type="ECO:0000313" key="4">
    <source>
        <dbReference type="EMBL" id="PWK46286.1"/>
    </source>
</evidence>
<dbReference type="InterPro" id="IPR050631">
    <property type="entry name" value="PheA/TfdB_FAD_monoxygenase"/>
</dbReference>
<keyword evidence="2" id="KW-0520">NAD</keyword>
<evidence type="ECO:0000256" key="1">
    <source>
        <dbReference type="ARBA" id="ARBA00023002"/>
    </source>
</evidence>
<evidence type="ECO:0000256" key="2">
    <source>
        <dbReference type="ARBA" id="ARBA00023027"/>
    </source>
</evidence>
<gene>
    <name evidence="4" type="ORF">BC793_110280</name>
</gene>
<dbReference type="SUPFAM" id="SSF51905">
    <property type="entry name" value="FAD/NAD(P)-binding domain"/>
    <property type="match status" value="1"/>
</dbReference>
<protein>
    <submittedName>
        <fullName evidence="4">2-polyprenyl-6-methoxyphenol hydroxylase-like FAD-dependent oxidoreductase</fullName>
    </submittedName>
</protein>
<evidence type="ECO:0000313" key="5">
    <source>
        <dbReference type="Proteomes" id="UP000245697"/>
    </source>
</evidence>
<dbReference type="Proteomes" id="UP000245697">
    <property type="component" value="Unassembled WGS sequence"/>
</dbReference>
<keyword evidence="5" id="KW-1185">Reference proteome</keyword>
<reference evidence="4 5" key="1">
    <citation type="submission" date="2018-05" db="EMBL/GenBank/DDBJ databases">
        <title>Genomic Encyclopedia of Archaeal and Bacterial Type Strains, Phase II (KMG-II): from individual species to whole genera.</title>
        <authorList>
            <person name="Goeker M."/>
        </authorList>
    </citation>
    <scope>NUCLEOTIDE SEQUENCE [LARGE SCALE GENOMIC DNA]</scope>
    <source>
        <strain evidence="4 5">DSM 45184</strain>
    </source>
</reference>
<dbReference type="InterPro" id="IPR006076">
    <property type="entry name" value="FAD-dep_OxRdtase"/>
</dbReference>
<sequence length="469" mass="50816">MTEILVLGAGLNGLTTAMLLAEDGHRVTVLERDDAPPPPRTVLPHWDRPGVSQFQGAHFMQPRWHAEMRTVLPEVLDELVSAGGRPTNTLDLVFPAARCERRPDDGRFDTIAARRPVLESAVAAVAARTPQVTIRRGVRATGLVVVGRRVVGVRADSGGRTFKVMADLVVDCTGRRSPLPSWLADDDLGKPEEERADAGFVYYGRHFHGALPSSEVPLTHRHNSISILTVPCDNGTWAVVFAVSSRDTALRALRDVGPWNALLARYPAAAHWADGDPITAVDVMGGLNDRSRRYVVDGRPVATGVVALGDAAYFTNPALGRGASMGILHAQVLRDVIRETGFDDPEKLVLQFDERGSAVVDPWYRNTTWMNEHRLAEIDADIAGRLYQPADPRWDLARSLYADGLLDPDSARVYLTAAAMLEAGPGDEAVLRRVLSKGTGGPRYPLPGPDRAELLAVLDLAAGQAGNEI</sequence>
<name>A0A316FF48_9ACTN</name>
<dbReference type="EMBL" id="QGGR01000010">
    <property type="protein sequence ID" value="PWK46286.1"/>
    <property type="molecule type" value="Genomic_DNA"/>
</dbReference>
<dbReference type="InterPro" id="IPR036188">
    <property type="entry name" value="FAD/NAD-bd_sf"/>
</dbReference>
<proteinExistence type="predicted"/>
<keyword evidence="1" id="KW-0560">Oxidoreductase</keyword>
<evidence type="ECO:0000259" key="3">
    <source>
        <dbReference type="Pfam" id="PF01266"/>
    </source>
</evidence>
<dbReference type="Gene3D" id="3.50.50.60">
    <property type="entry name" value="FAD/NAD(P)-binding domain"/>
    <property type="match status" value="1"/>
</dbReference>
<comment type="caution">
    <text evidence="4">The sequence shown here is derived from an EMBL/GenBank/DDBJ whole genome shotgun (WGS) entry which is preliminary data.</text>
</comment>
<dbReference type="Pfam" id="PF01266">
    <property type="entry name" value="DAO"/>
    <property type="match status" value="1"/>
</dbReference>
<dbReference type="AlphaFoldDB" id="A0A316FF48"/>
<dbReference type="PANTHER" id="PTHR43476">
    <property type="entry name" value="3-(3-HYDROXY-PHENYL)PROPIONATE/3-HYDROXYCINNAMIC ACID HYDROXYLASE"/>
    <property type="match status" value="1"/>
</dbReference>
<dbReference type="PRINTS" id="PR00420">
    <property type="entry name" value="RNGMNOXGNASE"/>
</dbReference>